<dbReference type="InterPro" id="IPR011330">
    <property type="entry name" value="Glyco_hydro/deAcase_b/a-brl"/>
</dbReference>
<dbReference type="InterPro" id="IPR006837">
    <property type="entry name" value="Divergent_DAC"/>
</dbReference>
<name>A0A3B1BUH9_9ZZZZ</name>
<dbReference type="GO" id="GO:0005975">
    <property type="term" value="P:carbohydrate metabolic process"/>
    <property type="evidence" value="ECO:0007669"/>
    <property type="project" value="InterPro"/>
</dbReference>
<dbReference type="Gene3D" id="3.20.20.370">
    <property type="entry name" value="Glycoside hydrolase/deacetylase"/>
    <property type="match status" value="1"/>
</dbReference>
<dbReference type="Pfam" id="PF04748">
    <property type="entry name" value="Polysacc_deac_2"/>
    <property type="match status" value="1"/>
</dbReference>
<proteinExistence type="predicted"/>
<dbReference type="PANTHER" id="PTHR30105">
    <property type="entry name" value="UNCHARACTERIZED YIBQ-RELATED"/>
    <property type="match status" value="1"/>
</dbReference>
<dbReference type="PANTHER" id="PTHR30105:SF2">
    <property type="entry name" value="DIVERGENT POLYSACCHARIDE DEACETYLASE SUPERFAMILY"/>
    <property type="match status" value="1"/>
</dbReference>
<dbReference type="SUPFAM" id="SSF88713">
    <property type="entry name" value="Glycoside hydrolase/deacetylase"/>
    <property type="match status" value="1"/>
</dbReference>
<accession>A0A3B1BUH9</accession>
<reference evidence="1" key="1">
    <citation type="submission" date="2018-06" db="EMBL/GenBank/DDBJ databases">
        <authorList>
            <person name="Zhirakovskaya E."/>
        </authorList>
    </citation>
    <scope>NUCLEOTIDE SEQUENCE</scope>
</reference>
<evidence type="ECO:0000313" key="1">
    <source>
        <dbReference type="EMBL" id="VAX08327.1"/>
    </source>
</evidence>
<dbReference type="EMBL" id="UOFY01000027">
    <property type="protein sequence ID" value="VAX08327.1"/>
    <property type="molecule type" value="Genomic_DNA"/>
</dbReference>
<dbReference type="CDD" id="cd10936">
    <property type="entry name" value="CE4_DAC2"/>
    <property type="match status" value="1"/>
</dbReference>
<dbReference type="AlphaFoldDB" id="A0A3B1BUH9"/>
<gene>
    <name evidence="1" type="ORF">MNBD_GAMMA25-527</name>
</gene>
<protein>
    <submittedName>
        <fullName evidence="1">Periplasmic protein YibQ, distant homology with nucleoside diphosphatase and polysaccharide deacetylase</fullName>
    </submittedName>
</protein>
<sequence length="274" mass="30769">MQKLNSRLLPLTLIIALLFASFAASAELPQTDDVIHSDDIVISIIIDDLGNHLASGTRAVELPGALTYAFLPYLPYSPRLAELANTQHKEVMLHLPMEADSGKSLGPGGLTQVMNEHEFKNELRKSINAVPHIRGFNNHMGSLLTKNSEQMKWIMQAAMFRDDLYFVDSRTTPKTVALQEAQKRGIRGAKRDIFLDYEKDKEDIVRQQLDALIARAKKKGTALAIGHPYKGTLKVLEAWLPTLKKQGIKLVPVSDLISIRKTRSHQRWQLSSFH</sequence>
<organism evidence="1">
    <name type="scientific">hydrothermal vent metagenome</name>
    <dbReference type="NCBI Taxonomy" id="652676"/>
    <lineage>
        <taxon>unclassified sequences</taxon>
        <taxon>metagenomes</taxon>
        <taxon>ecological metagenomes</taxon>
    </lineage>
</organism>